<evidence type="ECO:0000313" key="5">
    <source>
        <dbReference type="Proteomes" id="UP001262582"/>
    </source>
</evidence>
<dbReference type="Pfam" id="PF22483">
    <property type="entry name" value="Mu-transpos_C_2"/>
    <property type="match status" value="1"/>
</dbReference>
<dbReference type="InterPro" id="IPR036397">
    <property type="entry name" value="RNaseH_sf"/>
</dbReference>
<proteinExistence type="inferred from homology"/>
<dbReference type="NCBIfam" id="NF033546">
    <property type="entry name" value="transpos_IS21"/>
    <property type="match status" value="1"/>
</dbReference>
<dbReference type="Proteomes" id="UP001262582">
    <property type="component" value="Unassembled WGS sequence"/>
</dbReference>
<gene>
    <name evidence="4" type="primary">istA</name>
    <name evidence="4" type="ORF">RM539_13835</name>
</gene>
<evidence type="ECO:0000313" key="4">
    <source>
        <dbReference type="EMBL" id="MDT0677663.1"/>
    </source>
</evidence>
<feature type="domain" description="Integrase catalytic" evidence="3">
    <location>
        <begin position="140"/>
        <end position="329"/>
    </location>
</feature>
<dbReference type="PANTHER" id="PTHR35004:SF8">
    <property type="entry name" value="TRANSPOSASE RV3428C-RELATED"/>
    <property type="match status" value="1"/>
</dbReference>
<protein>
    <submittedName>
        <fullName evidence="4">IS21 family transposase</fullName>
    </submittedName>
</protein>
<dbReference type="PROSITE" id="PS50994">
    <property type="entry name" value="INTEGRASE"/>
    <property type="match status" value="1"/>
</dbReference>
<comment type="caution">
    <text evidence="4">The sequence shown here is derived from an EMBL/GenBank/DDBJ whole genome shotgun (WGS) entry which is preliminary data.</text>
</comment>
<dbReference type="Gene3D" id="3.30.420.10">
    <property type="entry name" value="Ribonuclease H-like superfamily/Ribonuclease H"/>
    <property type="match status" value="1"/>
</dbReference>
<dbReference type="RefSeq" id="WP_311504004.1">
    <property type="nucleotide sequence ID" value="NZ_JAVRHK010000010.1"/>
</dbReference>
<name>A0ABU3D807_9FLAO</name>
<sequence>MANKTLGMQKVRQILLFLKRDVSERSIAEQTGVSRPTIHSYRGIFETSGFDYDTLLKLKDAELYELVKTKKKGPDQPPDVRKLYFLEQSDYFIAELRRVGVTRLLLWQEYLKEYPEGFSYSRFCELLDIQINLKSPTMLFKHHPGELLEIDFAGAKLSYVATSTGEIIACPVLIRVLPFSGFGFAKALPDASLAQVIPALNDILNYFGGVPLNAKSDNMKQWVVRSCRYEPTFPQALEQWALHNHIGLLNTRVKAPKDKPSVENQVKIVYRRIYAAIRNETFYSIRELNQGIRKALEVHHDMNFQKKSFSRRELFTSQELPLLQNLPEHPYQFNHLTRAKVQKNYHVVMGEDWHFYSVPYHYVGKEVNIIYDTEAVEIYYQLERIAVHQRNYKKHGITTLLEHMPEHHRRMAVQRGWTPDYYLKQAADNDPHTKEFFEKLMKSKISVHQAYGPFLGIMRLIKEYGGPRVETACKRALTGNRYNYKVIATILENKMDQLEESPPEESPIPSHHNNLRGPEAFTNKMEH</sequence>
<dbReference type="EMBL" id="JAVRHK010000010">
    <property type="protein sequence ID" value="MDT0677663.1"/>
    <property type="molecule type" value="Genomic_DNA"/>
</dbReference>
<dbReference type="PANTHER" id="PTHR35004">
    <property type="entry name" value="TRANSPOSASE RV3428C-RELATED"/>
    <property type="match status" value="1"/>
</dbReference>
<reference evidence="4 5" key="1">
    <citation type="submission" date="2023-09" db="EMBL/GenBank/DDBJ databases">
        <authorList>
            <person name="Rey-Velasco X."/>
        </authorList>
    </citation>
    <scope>NUCLEOTIDE SEQUENCE [LARGE SCALE GENOMIC DNA]</scope>
    <source>
        <strain evidence="4 5">F117</strain>
    </source>
</reference>
<evidence type="ECO:0000256" key="2">
    <source>
        <dbReference type="SAM" id="MobiDB-lite"/>
    </source>
</evidence>
<evidence type="ECO:0000256" key="1">
    <source>
        <dbReference type="ARBA" id="ARBA00009277"/>
    </source>
</evidence>
<comment type="similarity">
    <text evidence="1">Belongs to the transposase IS21/IS408/IS1162 family.</text>
</comment>
<accession>A0ABU3D807</accession>
<dbReference type="InterPro" id="IPR012337">
    <property type="entry name" value="RNaseH-like_sf"/>
</dbReference>
<dbReference type="InterPro" id="IPR001584">
    <property type="entry name" value="Integrase_cat-core"/>
</dbReference>
<keyword evidence="5" id="KW-1185">Reference proteome</keyword>
<dbReference type="InterPro" id="IPR054353">
    <property type="entry name" value="IstA-like_C"/>
</dbReference>
<evidence type="ECO:0000259" key="3">
    <source>
        <dbReference type="PROSITE" id="PS50994"/>
    </source>
</evidence>
<dbReference type="SUPFAM" id="SSF53098">
    <property type="entry name" value="Ribonuclease H-like"/>
    <property type="match status" value="1"/>
</dbReference>
<organism evidence="4 5">
    <name type="scientific">Autumnicola musiva</name>
    <dbReference type="NCBI Taxonomy" id="3075589"/>
    <lineage>
        <taxon>Bacteria</taxon>
        <taxon>Pseudomonadati</taxon>
        <taxon>Bacteroidota</taxon>
        <taxon>Flavobacteriia</taxon>
        <taxon>Flavobacteriales</taxon>
        <taxon>Flavobacteriaceae</taxon>
        <taxon>Autumnicola</taxon>
    </lineage>
</organism>
<feature type="region of interest" description="Disordered" evidence="2">
    <location>
        <begin position="497"/>
        <end position="527"/>
    </location>
</feature>